<dbReference type="PRINTS" id="PR01955">
    <property type="entry name" value="LANCFRANKIA"/>
</dbReference>
<keyword evidence="1" id="KW-0862">Zinc</keyword>
<evidence type="ECO:0000256" key="2">
    <source>
        <dbReference type="SAM" id="MobiDB-lite"/>
    </source>
</evidence>
<dbReference type="SMART" id="SM01260">
    <property type="entry name" value="LANC_like"/>
    <property type="match status" value="1"/>
</dbReference>
<keyword evidence="4" id="KW-1185">Reference proteome</keyword>
<dbReference type="STRING" id="121616.GA0070216_1288"/>
<dbReference type="Gene3D" id="1.50.10.20">
    <property type="match status" value="1"/>
</dbReference>
<feature type="region of interest" description="Disordered" evidence="2">
    <location>
        <begin position="1"/>
        <end position="20"/>
    </location>
</feature>
<name>A0A1C5AUF9_9ACTN</name>
<dbReference type="AlphaFoldDB" id="A0A1C5AUF9"/>
<dbReference type="Proteomes" id="UP000198797">
    <property type="component" value="Unassembled WGS sequence"/>
</dbReference>
<dbReference type="CDD" id="cd04793">
    <property type="entry name" value="LanC"/>
    <property type="match status" value="1"/>
</dbReference>
<feature type="region of interest" description="Disordered" evidence="2">
    <location>
        <begin position="296"/>
        <end position="381"/>
    </location>
</feature>
<dbReference type="EMBL" id="FMCU01000028">
    <property type="protein sequence ID" value="SCF48664.1"/>
    <property type="molecule type" value="Genomic_DNA"/>
</dbReference>
<dbReference type="InterPro" id="IPR033889">
    <property type="entry name" value="LanC"/>
</dbReference>
<accession>A0A1C5AUF9</accession>
<organism evidence="3 4">
    <name type="scientific">Micromonospora matsumotoense</name>
    <dbReference type="NCBI Taxonomy" id="121616"/>
    <lineage>
        <taxon>Bacteria</taxon>
        <taxon>Bacillati</taxon>
        <taxon>Actinomycetota</taxon>
        <taxon>Actinomycetes</taxon>
        <taxon>Micromonosporales</taxon>
        <taxon>Micromonosporaceae</taxon>
        <taxon>Micromonospora</taxon>
    </lineage>
</organism>
<proteinExistence type="predicted"/>
<dbReference type="PRINTS" id="PR01950">
    <property type="entry name" value="LANCSUPER"/>
</dbReference>
<dbReference type="SUPFAM" id="SSF158745">
    <property type="entry name" value="LanC-like"/>
    <property type="match status" value="1"/>
</dbReference>
<evidence type="ECO:0000256" key="1">
    <source>
        <dbReference type="PIRSR" id="PIRSR607822-1"/>
    </source>
</evidence>
<dbReference type="GO" id="GO:0031179">
    <property type="term" value="P:peptide modification"/>
    <property type="evidence" value="ECO:0007669"/>
    <property type="project" value="InterPro"/>
</dbReference>
<dbReference type="InterPro" id="IPR007822">
    <property type="entry name" value="LANC-like"/>
</dbReference>
<feature type="binding site" evidence="1">
    <location>
        <position position="263"/>
    </location>
    <ligand>
        <name>Zn(2+)</name>
        <dbReference type="ChEBI" id="CHEBI:29105"/>
    </ligand>
</feature>
<keyword evidence="1" id="KW-0479">Metal-binding</keyword>
<feature type="compositionally biased region" description="Basic residues" evidence="2">
    <location>
        <begin position="339"/>
        <end position="353"/>
    </location>
</feature>
<evidence type="ECO:0000313" key="4">
    <source>
        <dbReference type="Proteomes" id="UP000198797"/>
    </source>
</evidence>
<dbReference type="RefSeq" id="WP_245722857.1">
    <property type="nucleotide sequence ID" value="NZ_FMCU01000028.1"/>
</dbReference>
<sequence>MAATAGPTGTDANGAGRQSLATGAVGPPILAIERALNGAGDWTTAHHLVARATSSPIDAGRHIGLYHGAPAVPFLLNAATADDRDRYAAARQSLTRHVRRLVRQRLTVADDRLRRGQPGTFAEYDIFYGLVGTGALLLRHLPDADELGYLLTYITRLTRPCTHDGQRLPGWWVDHDPDPTLPTPGGHANLGMAHGAAGLLALAGRTGHQVSGQTDAIERLYAWFDRWRQDDAAEGSWWPQWLTRDQLRTGRPTQAGLGRPSWCYGAPGIARALQLAAIATNHAGRQTDAEAVLAGLPERPSTRPAHQTRDLPRSGRPSPHRAPGRRRRDDPGHRSAAARPHRTPHPPRTRPGRRLPDRSHRPPPRNGNGPHHRATPNQVGHMSAERLTNGAPAAIAVFAGATLETAAAAAGITPDELDTVVQT</sequence>
<gene>
    <name evidence="3" type="ORF">GA0070216_1288</name>
</gene>
<reference evidence="4" key="1">
    <citation type="submission" date="2016-06" db="EMBL/GenBank/DDBJ databases">
        <authorList>
            <person name="Varghese N."/>
            <person name="Submissions Spin"/>
        </authorList>
    </citation>
    <scope>NUCLEOTIDE SEQUENCE [LARGE SCALE GENOMIC DNA]</scope>
    <source>
        <strain evidence="4">DSM 44100</strain>
    </source>
</reference>
<evidence type="ECO:0000313" key="3">
    <source>
        <dbReference type="EMBL" id="SCF48664.1"/>
    </source>
</evidence>
<dbReference type="Pfam" id="PF05147">
    <property type="entry name" value="LANC_like"/>
    <property type="match status" value="1"/>
</dbReference>
<protein>
    <submittedName>
        <fullName evidence="3">Lanthionine synthetase C-like protein</fullName>
    </submittedName>
</protein>
<dbReference type="GO" id="GO:0046872">
    <property type="term" value="F:metal ion binding"/>
    <property type="evidence" value="ECO:0007669"/>
    <property type="project" value="UniProtKB-KW"/>
</dbReference>